<dbReference type="SUPFAM" id="SSF74942">
    <property type="entry name" value="YhbC-like, C-terminal domain"/>
    <property type="match status" value="1"/>
</dbReference>
<comment type="caution">
    <text evidence="6">The sequence shown here is derived from an EMBL/GenBank/DDBJ whole genome shotgun (WGS) entry which is preliminary data.</text>
</comment>
<keyword evidence="1 3" id="KW-0963">Cytoplasm</keyword>
<name>A0ABS2MMJ1_9FIRM</name>
<dbReference type="CDD" id="cd01734">
    <property type="entry name" value="YlxS_C"/>
    <property type="match status" value="1"/>
</dbReference>
<dbReference type="RefSeq" id="WP_204661172.1">
    <property type="nucleotide sequence ID" value="NZ_JAFBDT010000001.1"/>
</dbReference>
<feature type="domain" description="Ribosome maturation factor RimP C-terminal" evidence="5">
    <location>
        <begin position="88"/>
        <end position="154"/>
    </location>
</feature>
<dbReference type="InterPro" id="IPR003728">
    <property type="entry name" value="Ribosome_maturation_RimP"/>
</dbReference>
<dbReference type="EMBL" id="JAFBDT010000001">
    <property type="protein sequence ID" value="MBM7560625.1"/>
    <property type="molecule type" value="Genomic_DNA"/>
</dbReference>
<comment type="subcellular location">
    <subcellularLocation>
        <location evidence="3">Cytoplasm</location>
    </subcellularLocation>
</comment>
<evidence type="ECO:0000313" key="6">
    <source>
        <dbReference type="EMBL" id="MBM7560625.1"/>
    </source>
</evidence>
<evidence type="ECO:0000256" key="3">
    <source>
        <dbReference type="HAMAP-Rule" id="MF_01077"/>
    </source>
</evidence>
<dbReference type="InterPro" id="IPR035956">
    <property type="entry name" value="RimP_N_sf"/>
</dbReference>
<accession>A0ABS2MMJ1</accession>
<dbReference type="Proteomes" id="UP000767854">
    <property type="component" value="Unassembled WGS sequence"/>
</dbReference>
<evidence type="ECO:0000259" key="4">
    <source>
        <dbReference type="Pfam" id="PF02576"/>
    </source>
</evidence>
<organism evidence="6 7">
    <name type="scientific">Fusibacter tunisiensis</name>
    <dbReference type="NCBI Taxonomy" id="1008308"/>
    <lineage>
        <taxon>Bacteria</taxon>
        <taxon>Bacillati</taxon>
        <taxon>Bacillota</taxon>
        <taxon>Clostridia</taxon>
        <taxon>Eubacteriales</taxon>
        <taxon>Eubacteriales Family XII. Incertae Sedis</taxon>
        <taxon>Fusibacter</taxon>
    </lineage>
</organism>
<dbReference type="Pfam" id="PF02576">
    <property type="entry name" value="RimP_N"/>
    <property type="match status" value="1"/>
</dbReference>
<dbReference type="SUPFAM" id="SSF75420">
    <property type="entry name" value="YhbC-like, N-terminal domain"/>
    <property type="match status" value="1"/>
</dbReference>
<sequence>MKKKRVVDVVADILIPYIGQKNLELVDVEFVKEGPYRYLRVTIDKEDSVTLDDCQWVSQYLNKKLDQVDPIEEQYFLEVTSPGVERVLKKPSEFEKFKGHKVQLKLFQPYEGQKMLTGNLLGLIDGSIVIENEIGVKIDIPQDKVSVTKLMVDFEDLGEDEEV</sequence>
<comment type="similarity">
    <text evidence="3">Belongs to the RimP family.</text>
</comment>
<dbReference type="Pfam" id="PF17384">
    <property type="entry name" value="DUF150_C"/>
    <property type="match status" value="1"/>
</dbReference>
<evidence type="ECO:0000256" key="2">
    <source>
        <dbReference type="ARBA" id="ARBA00022517"/>
    </source>
</evidence>
<dbReference type="InterPro" id="IPR028989">
    <property type="entry name" value="RimP_N"/>
</dbReference>
<feature type="domain" description="Ribosome maturation factor RimP N-terminal" evidence="4">
    <location>
        <begin position="15"/>
        <end position="85"/>
    </location>
</feature>
<dbReference type="PANTHER" id="PTHR33867:SF1">
    <property type="entry name" value="RIBOSOME MATURATION FACTOR RIMP"/>
    <property type="match status" value="1"/>
</dbReference>
<reference evidence="6 7" key="1">
    <citation type="submission" date="2021-01" db="EMBL/GenBank/DDBJ databases">
        <title>Genomic Encyclopedia of Type Strains, Phase IV (KMG-IV): sequencing the most valuable type-strain genomes for metagenomic binning, comparative biology and taxonomic classification.</title>
        <authorList>
            <person name="Goeker M."/>
        </authorList>
    </citation>
    <scope>NUCLEOTIDE SEQUENCE [LARGE SCALE GENOMIC DNA]</scope>
    <source>
        <strain evidence="6 7">DSM 24436</strain>
    </source>
</reference>
<dbReference type="HAMAP" id="MF_01077">
    <property type="entry name" value="RimP"/>
    <property type="match status" value="1"/>
</dbReference>
<dbReference type="PANTHER" id="PTHR33867">
    <property type="entry name" value="RIBOSOME MATURATION FACTOR RIMP"/>
    <property type="match status" value="1"/>
</dbReference>
<evidence type="ECO:0000256" key="1">
    <source>
        <dbReference type="ARBA" id="ARBA00022490"/>
    </source>
</evidence>
<keyword evidence="7" id="KW-1185">Reference proteome</keyword>
<proteinExistence type="inferred from homology"/>
<evidence type="ECO:0000313" key="7">
    <source>
        <dbReference type="Proteomes" id="UP000767854"/>
    </source>
</evidence>
<dbReference type="InterPro" id="IPR036847">
    <property type="entry name" value="RimP_C_sf"/>
</dbReference>
<keyword evidence="2 3" id="KW-0690">Ribosome biogenesis</keyword>
<dbReference type="InterPro" id="IPR028998">
    <property type="entry name" value="RimP_C"/>
</dbReference>
<dbReference type="Gene3D" id="2.30.30.180">
    <property type="entry name" value="Ribosome maturation factor RimP, C-terminal domain"/>
    <property type="match status" value="1"/>
</dbReference>
<comment type="function">
    <text evidence="3">Required for maturation of 30S ribosomal subunits.</text>
</comment>
<gene>
    <name evidence="3" type="primary">rimP</name>
    <name evidence="6" type="ORF">JOC49_000134</name>
</gene>
<dbReference type="Gene3D" id="3.30.300.70">
    <property type="entry name" value="RimP-like superfamily, N-terminal"/>
    <property type="match status" value="1"/>
</dbReference>
<evidence type="ECO:0000259" key="5">
    <source>
        <dbReference type="Pfam" id="PF17384"/>
    </source>
</evidence>
<protein>
    <recommendedName>
        <fullName evidence="3">Ribosome maturation factor RimP</fullName>
    </recommendedName>
</protein>